<proteinExistence type="inferred from homology"/>
<dbReference type="Gene3D" id="1.10.10.10">
    <property type="entry name" value="Winged helix-like DNA-binding domain superfamily/Winged helix DNA-binding domain"/>
    <property type="match status" value="1"/>
</dbReference>
<evidence type="ECO:0000313" key="10">
    <source>
        <dbReference type="Proteomes" id="UP000248745"/>
    </source>
</evidence>
<dbReference type="InterPro" id="IPR013324">
    <property type="entry name" value="RNA_pol_sigma_r3/r4-like"/>
</dbReference>
<evidence type="ECO:0000256" key="4">
    <source>
        <dbReference type="ARBA" id="ARBA00023125"/>
    </source>
</evidence>
<dbReference type="SUPFAM" id="SSF88659">
    <property type="entry name" value="Sigma3 and sigma4 domains of RNA polymerase sigma factors"/>
    <property type="match status" value="1"/>
</dbReference>
<sequence>MKSQLPTSDYRKLSDEELVYRYAHRQEQVAINYLFERYGHLVFGVCCKYLRQTEAAKDAMQQIFIKLLDDLPKYNIDKFKPWLFQVAKNYCLMQLRQSRSVTNNSFDTADDMEFEENLHHKIEEEAMLNRLEEAVNALNEEQKKCISLFYLQKLTYAEVAAQTGFTIMQVKSHIQNGKRNLKIKLELTGGVKL</sequence>
<dbReference type="InterPro" id="IPR014284">
    <property type="entry name" value="RNA_pol_sigma-70_dom"/>
</dbReference>
<feature type="domain" description="RNA polymerase sigma-70 region 2" evidence="7">
    <location>
        <begin position="34"/>
        <end position="99"/>
    </location>
</feature>
<protein>
    <submittedName>
        <fullName evidence="9">Sigma-70 family RNA polymerase sigma factor</fullName>
    </submittedName>
</protein>
<dbReference type="Pfam" id="PF08281">
    <property type="entry name" value="Sigma70_r4_2"/>
    <property type="match status" value="1"/>
</dbReference>
<evidence type="ECO:0000256" key="5">
    <source>
        <dbReference type="ARBA" id="ARBA00023163"/>
    </source>
</evidence>
<feature type="domain" description="RNA polymerase sigma factor 70 region 4 type 2" evidence="8">
    <location>
        <begin position="129"/>
        <end position="181"/>
    </location>
</feature>
<dbReference type="EMBL" id="QKTW01000012">
    <property type="protein sequence ID" value="PZF73480.1"/>
    <property type="molecule type" value="Genomic_DNA"/>
</dbReference>
<dbReference type="GO" id="GO:0016987">
    <property type="term" value="F:sigma factor activity"/>
    <property type="evidence" value="ECO:0007669"/>
    <property type="project" value="UniProtKB-KW"/>
</dbReference>
<dbReference type="OrthoDB" id="1116873at2"/>
<dbReference type="InterPro" id="IPR013249">
    <property type="entry name" value="RNA_pol_sigma70_r4_t2"/>
</dbReference>
<dbReference type="InterPro" id="IPR036388">
    <property type="entry name" value="WH-like_DNA-bd_sf"/>
</dbReference>
<keyword evidence="2" id="KW-0805">Transcription regulation</keyword>
<dbReference type="InterPro" id="IPR013325">
    <property type="entry name" value="RNA_pol_sigma_r2"/>
</dbReference>
<keyword evidence="10" id="KW-1185">Reference proteome</keyword>
<comment type="similarity">
    <text evidence="1">Belongs to the sigma-70 factor family. ECF subfamily.</text>
</comment>
<dbReference type="SUPFAM" id="SSF88946">
    <property type="entry name" value="Sigma2 domain of RNA polymerase sigma factors"/>
    <property type="match status" value="1"/>
</dbReference>
<evidence type="ECO:0000313" key="9">
    <source>
        <dbReference type="EMBL" id="PZF73480.1"/>
    </source>
</evidence>
<accession>A0A2W2AME4</accession>
<dbReference type="GO" id="GO:0003677">
    <property type="term" value="F:DNA binding"/>
    <property type="evidence" value="ECO:0007669"/>
    <property type="project" value="UniProtKB-KW"/>
</dbReference>
<keyword evidence="3" id="KW-0731">Sigma factor</keyword>
<evidence type="ECO:0000259" key="8">
    <source>
        <dbReference type="Pfam" id="PF08281"/>
    </source>
</evidence>
<feature type="coiled-coil region" evidence="6">
    <location>
        <begin position="121"/>
        <end position="148"/>
    </location>
</feature>
<dbReference type="Gene3D" id="1.10.1740.10">
    <property type="match status" value="1"/>
</dbReference>
<dbReference type="Pfam" id="PF04542">
    <property type="entry name" value="Sigma70_r2"/>
    <property type="match status" value="1"/>
</dbReference>
<evidence type="ECO:0000256" key="1">
    <source>
        <dbReference type="ARBA" id="ARBA00010641"/>
    </source>
</evidence>
<organism evidence="9 10">
    <name type="scientific">Taibaiella soli</name>
    <dbReference type="NCBI Taxonomy" id="1649169"/>
    <lineage>
        <taxon>Bacteria</taxon>
        <taxon>Pseudomonadati</taxon>
        <taxon>Bacteroidota</taxon>
        <taxon>Chitinophagia</taxon>
        <taxon>Chitinophagales</taxon>
        <taxon>Chitinophagaceae</taxon>
        <taxon>Taibaiella</taxon>
    </lineage>
</organism>
<name>A0A2W2AME4_9BACT</name>
<dbReference type="PANTHER" id="PTHR43133">
    <property type="entry name" value="RNA POLYMERASE ECF-TYPE SIGMA FACTO"/>
    <property type="match status" value="1"/>
</dbReference>
<dbReference type="NCBIfam" id="TIGR02937">
    <property type="entry name" value="sigma70-ECF"/>
    <property type="match status" value="1"/>
</dbReference>
<evidence type="ECO:0000256" key="3">
    <source>
        <dbReference type="ARBA" id="ARBA00023082"/>
    </source>
</evidence>
<evidence type="ECO:0000259" key="7">
    <source>
        <dbReference type="Pfam" id="PF04542"/>
    </source>
</evidence>
<dbReference type="InterPro" id="IPR039425">
    <property type="entry name" value="RNA_pol_sigma-70-like"/>
</dbReference>
<reference evidence="9 10" key="1">
    <citation type="submission" date="2018-06" db="EMBL/GenBank/DDBJ databases">
        <title>Mucibacter soli gen. nov., sp. nov., a new member of the family Chitinophagaceae producing mucin.</title>
        <authorList>
            <person name="Kim M.-K."/>
            <person name="Park S."/>
            <person name="Kim T.-S."/>
            <person name="Joung Y."/>
            <person name="Han J.-H."/>
            <person name="Kim S.B."/>
        </authorList>
    </citation>
    <scope>NUCLEOTIDE SEQUENCE [LARGE SCALE GENOMIC DNA]</scope>
    <source>
        <strain evidence="9 10">R1-15</strain>
    </source>
</reference>
<keyword evidence="4" id="KW-0238">DNA-binding</keyword>
<comment type="caution">
    <text evidence="9">The sequence shown here is derived from an EMBL/GenBank/DDBJ whole genome shotgun (WGS) entry which is preliminary data.</text>
</comment>
<dbReference type="AlphaFoldDB" id="A0A2W2AME4"/>
<dbReference type="PANTHER" id="PTHR43133:SF8">
    <property type="entry name" value="RNA POLYMERASE SIGMA FACTOR HI_1459-RELATED"/>
    <property type="match status" value="1"/>
</dbReference>
<evidence type="ECO:0000256" key="6">
    <source>
        <dbReference type="SAM" id="Coils"/>
    </source>
</evidence>
<evidence type="ECO:0000256" key="2">
    <source>
        <dbReference type="ARBA" id="ARBA00023015"/>
    </source>
</evidence>
<dbReference type="Proteomes" id="UP000248745">
    <property type="component" value="Unassembled WGS sequence"/>
</dbReference>
<dbReference type="CDD" id="cd06171">
    <property type="entry name" value="Sigma70_r4"/>
    <property type="match status" value="1"/>
</dbReference>
<gene>
    <name evidence="9" type="ORF">DN068_08060</name>
</gene>
<dbReference type="InterPro" id="IPR007627">
    <property type="entry name" value="RNA_pol_sigma70_r2"/>
</dbReference>
<keyword evidence="6" id="KW-0175">Coiled coil</keyword>
<keyword evidence="5" id="KW-0804">Transcription</keyword>
<dbReference type="RefSeq" id="WP_110998399.1">
    <property type="nucleotide sequence ID" value="NZ_QKTW01000012.1"/>
</dbReference>
<dbReference type="GO" id="GO:0006352">
    <property type="term" value="P:DNA-templated transcription initiation"/>
    <property type="evidence" value="ECO:0007669"/>
    <property type="project" value="InterPro"/>
</dbReference>